<keyword evidence="1" id="KW-0539">Nucleus</keyword>
<feature type="compositionally biased region" description="Basic and acidic residues" evidence="2">
    <location>
        <begin position="619"/>
        <end position="628"/>
    </location>
</feature>
<dbReference type="InterPro" id="IPR000949">
    <property type="entry name" value="ELM2_dom"/>
</dbReference>
<feature type="domain" description="ELM2" evidence="3">
    <location>
        <begin position="243"/>
        <end position="334"/>
    </location>
</feature>
<evidence type="ECO:0000313" key="5">
    <source>
        <dbReference type="Proteomes" id="UP001152747"/>
    </source>
</evidence>
<evidence type="ECO:0000256" key="2">
    <source>
        <dbReference type="SAM" id="MobiDB-lite"/>
    </source>
</evidence>
<proteinExistence type="predicted"/>
<keyword evidence="5" id="KW-1185">Reference proteome</keyword>
<evidence type="ECO:0000256" key="1">
    <source>
        <dbReference type="ARBA" id="ARBA00023242"/>
    </source>
</evidence>
<feature type="compositionally biased region" description="Polar residues" evidence="2">
    <location>
        <begin position="133"/>
        <end position="143"/>
    </location>
</feature>
<sequence>MQRTLTGSTPSILYPVNIEPTTSTSEKYTIVPDKALMATSEIKDDLAVEKQELEVESLTTDDSRTPSPAIKMETEVKKEEILDEAMGEIEIEQKTVFTDLNIDTNIAKIEGPTSSLSSSSSNYGSTASPSTSALDENQQQQQPVKKRRASRKAAVIEEASRKSNRINKTLEKNAEVIDNYTGQKDLGKPRGNQFPVGLKRQSYDFPSKILKENGRLRIDMNGPSTRSNPAEEACYTPLRNRARGSVHGPEYQASLPSFSPKEEFEEDNCREEAIWVNPQSNEQQKRISDEELNLIYITIQKQYGETMPLDAILHRLMECDYNLDEMLATIEKERERLPQPFLKLSNVQQAEFERQLRKLRTASNSTNRTIPRSHRNMQERFMRSHYLGEIINYYYTTKKKCCSQKQFNRCKCRENMTSVEKLVERVECSNCTKIARPNAEKLGLLCLLCKLYYERNQKHRDSHEMFNDEEEKLLKKWNEMETELGQIITLEDVRNKLEEERVADISTRQLTSEEISALGPYRKRDRSHVAKLFSTFESTYNQFCDPSAEPTSNIRLKDYSDDEKFEFIQAFEKFGKDYEKVANALKCSELEVATFYFRFQRDLNLAEVISEAQNNNNNRSKEKERNTSRDSTPYEPSEKVSNEKPSGLIRSTINTRKRTSDVAISAQKAGPPKRRSRGI</sequence>
<feature type="region of interest" description="Disordered" evidence="2">
    <location>
        <begin position="110"/>
        <end position="167"/>
    </location>
</feature>
<dbReference type="Gene3D" id="1.20.58.1880">
    <property type="match status" value="1"/>
</dbReference>
<evidence type="ECO:0000313" key="4">
    <source>
        <dbReference type="EMBL" id="CAI5448810.1"/>
    </source>
</evidence>
<accession>A0A9P1N2A4</accession>
<dbReference type="AlphaFoldDB" id="A0A9P1N2A4"/>
<dbReference type="PROSITE" id="PS51156">
    <property type="entry name" value="ELM2"/>
    <property type="match status" value="1"/>
</dbReference>
<gene>
    <name evidence="4" type="ORF">CAMP_LOCUS11447</name>
</gene>
<organism evidence="4 5">
    <name type="scientific">Caenorhabditis angaria</name>
    <dbReference type="NCBI Taxonomy" id="860376"/>
    <lineage>
        <taxon>Eukaryota</taxon>
        <taxon>Metazoa</taxon>
        <taxon>Ecdysozoa</taxon>
        <taxon>Nematoda</taxon>
        <taxon>Chromadorea</taxon>
        <taxon>Rhabditida</taxon>
        <taxon>Rhabditina</taxon>
        <taxon>Rhabditomorpha</taxon>
        <taxon>Rhabditoidea</taxon>
        <taxon>Rhabditidae</taxon>
        <taxon>Peloderinae</taxon>
        <taxon>Caenorhabditis</taxon>
    </lineage>
</organism>
<reference evidence="4" key="1">
    <citation type="submission" date="2022-11" db="EMBL/GenBank/DDBJ databases">
        <authorList>
            <person name="Kikuchi T."/>
        </authorList>
    </citation>
    <scope>NUCLEOTIDE SEQUENCE</scope>
    <source>
        <strain evidence="4">PS1010</strain>
    </source>
</reference>
<dbReference type="OrthoDB" id="5870568at2759"/>
<feature type="region of interest" description="Disordered" evidence="2">
    <location>
        <begin position="614"/>
        <end position="679"/>
    </location>
</feature>
<evidence type="ECO:0000259" key="3">
    <source>
        <dbReference type="PROSITE" id="PS51156"/>
    </source>
</evidence>
<dbReference type="EMBL" id="CANHGI010000004">
    <property type="protein sequence ID" value="CAI5448810.1"/>
    <property type="molecule type" value="Genomic_DNA"/>
</dbReference>
<feature type="compositionally biased region" description="Low complexity" evidence="2">
    <location>
        <begin position="113"/>
        <end position="132"/>
    </location>
</feature>
<dbReference type="Proteomes" id="UP001152747">
    <property type="component" value="Unassembled WGS sequence"/>
</dbReference>
<name>A0A9P1N2A4_9PELO</name>
<comment type="caution">
    <text evidence="4">The sequence shown here is derived from an EMBL/GenBank/DDBJ whole genome shotgun (WGS) entry which is preliminary data.</text>
</comment>
<protein>
    <recommendedName>
        <fullName evidence="3">ELM2 domain-containing protein</fullName>
    </recommendedName>
</protein>